<feature type="region of interest" description="Disordered" evidence="6">
    <location>
        <begin position="966"/>
        <end position="1023"/>
    </location>
</feature>
<feature type="region of interest" description="Disordered" evidence="6">
    <location>
        <begin position="78"/>
        <end position="98"/>
    </location>
</feature>
<feature type="compositionally biased region" description="Polar residues" evidence="6">
    <location>
        <begin position="38"/>
        <end position="49"/>
    </location>
</feature>
<evidence type="ECO:0000256" key="1">
    <source>
        <dbReference type="ARBA" id="ARBA00002682"/>
    </source>
</evidence>
<dbReference type="PANTHER" id="PTHR14226:SF10">
    <property type="entry name" value="TRIACYLGLYCEROL LIPASE 4-RELATED"/>
    <property type="match status" value="1"/>
</dbReference>
<dbReference type="PANTHER" id="PTHR14226">
    <property type="entry name" value="NEUROPATHY TARGET ESTERASE/SWISS CHEESE D.MELANOGASTER"/>
    <property type="match status" value="1"/>
</dbReference>
<feature type="region of interest" description="Disordered" evidence="6">
    <location>
        <begin position="192"/>
        <end position="214"/>
    </location>
</feature>
<dbReference type="InterPro" id="IPR056632">
    <property type="entry name" value="DUF7730"/>
</dbReference>
<feature type="region of interest" description="Disordered" evidence="6">
    <location>
        <begin position="1057"/>
        <end position="1213"/>
    </location>
</feature>
<dbReference type="SUPFAM" id="SSF52151">
    <property type="entry name" value="FabD/lysophospholipase-like"/>
    <property type="match status" value="1"/>
</dbReference>
<feature type="compositionally biased region" description="Low complexity" evidence="6">
    <location>
        <begin position="1192"/>
        <end position="1201"/>
    </location>
</feature>
<dbReference type="VEuPathDB" id="FungiDB:yc1106_09644"/>
<keyword evidence="4 5" id="KW-0443">Lipid metabolism</keyword>
<comment type="function">
    <text evidence="1">Probable lipid hydrolase.</text>
</comment>
<feature type="compositionally biased region" description="Polar residues" evidence="6">
    <location>
        <begin position="1139"/>
        <end position="1154"/>
    </location>
</feature>
<evidence type="ECO:0000313" key="8">
    <source>
        <dbReference type="EMBL" id="USP82370.1"/>
    </source>
</evidence>
<dbReference type="EMBL" id="CP089281">
    <property type="protein sequence ID" value="USP82370.1"/>
    <property type="molecule type" value="Genomic_DNA"/>
</dbReference>
<organism evidence="8 9">
    <name type="scientific">Curvularia clavata</name>
    <dbReference type="NCBI Taxonomy" id="95742"/>
    <lineage>
        <taxon>Eukaryota</taxon>
        <taxon>Fungi</taxon>
        <taxon>Dikarya</taxon>
        <taxon>Ascomycota</taxon>
        <taxon>Pezizomycotina</taxon>
        <taxon>Dothideomycetes</taxon>
        <taxon>Pleosporomycetidae</taxon>
        <taxon>Pleosporales</taxon>
        <taxon>Pleosporineae</taxon>
        <taxon>Pleosporaceae</taxon>
        <taxon>Curvularia</taxon>
    </lineage>
</organism>
<dbReference type="InterPro" id="IPR050301">
    <property type="entry name" value="NTE"/>
</dbReference>
<dbReference type="Proteomes" id="UP001056012">
    <property type="component" value="Chromosome 8"/>
</dbReference>
<dbReference type="InterPro" id="IPR021771">
    <property type="entry name" value="Triacylglycerol_lipase_N"/>
</dbReference>
<feature type="domain" description="PNPLA" evidence="7">
    <location>
        <begin position="621"/>
        <end position="816"/>
    </location>
</feature>
<feature type="compositionally biased region" description="Low complexity" evidence="6">
    <location>
        <begin position="158"/>
        <end position="174"/>
    </location>
</feature>
<feature type="compositionally biased region" description="Polar residues" evidence="6">
    <location>
        <begin position="978"/>
        <end position="990"/>
    </location>
</feature>
<proteinExistence type="predicted"/>
<feature type="region of interest" description="Disordered" evidence="6">
    <location>
        <begin position="1"/>
        <end position="57"/>
    </location>
</feature>
<evidence type="ECO:0000256" key="5">
    <source>
        <dbReference type="PROSITE-ProRule" id="PRU01161"/>
    </source>
</evidence>
<evidence type="ECO:0000256" key="3">
    <source>
        <dbReference type="ARBA" id="ARBA00022963"/>
    </source>
</evidence>
<dbReference type="GO" id="GO:0004806">
    <property type="term" value="F:triacylglycerol lipase activity"/>
    <property type="evidence" value="ECO:0007669"/>
    <property type="project" value="InterPro"/>
</dbReference>
<dbReference type="GO" id="GO:0016042">
    <property type="term" value="P:lipid catabolic process"/>
    <property type="evidence" value="ECO:0007669"/>
    <property type="project" value="UniProtKB-UniRule"/>
</dbReference>
<dbReference type="CDD" id="cd07230">
    <property type="entry name" value="Pat_TGL4-5_like"/>
    <property type="match status" value="1"/>
</dbReference>
<dbReference type="AlphaFoldDB" id="A0A9Q8ZIK5"/>
<feature type="compositionally biased region" description="Polar residues" evidence="6">
    <location>
        <begin position="1057"/>
        <end position="1067"/>
    </location>
</feature>
<dbReference type="GO" id="GO:0006641">
    <property type="term" value="P:triglyceride metabolic process"/>
    <property type="evidence" value="ECO:0007669"/>
    <property type="project" value="UniProtKB-ARBA"/>
</dbReference>
<dbReference type="Pfam" id="PF11815">
    <property type="entry name" value="DUF3336"/>
    <property type="match status" value="1"/>
</dbReference>
<accession>A0A9Q8ZIK5</accession>
<keyword evidence="3 5" id="KW-0442">Lipid degradation</keyword>
<evidence type="ECO:0000259" key="7">
    <source>
        <dbReference type="PROSITE" id="PS51635"/>
    </source>
</evidence>
<dbReference type="OrthoDB" id="10049244at2759"/>
<dbReference type="Gene3D" id="3.40.1090.10">
    <property type="entry name" value="Cytosolic phospholipase A2 catalytic domain"/>
    <property type="match status" value="1"/>
</dbReference>
<evidence type="ECO:0000256" key="4">
    <source>
        <dbReference type="ARBA" id="ARBA00023098"/>
    </source>
</evidence>
<dbReference type="Pfam" id="PF24864">
    <property type="entry name" value="DUF7730"/>
    <property type="match status" value="1"/>
</dbReference>
<gene>
    <name evidence="8" type="ORF">yc1106_09644</name>
</gene>
<feature type="short sequence motif" description="GXSXG" evidence="5">
    <location>
        <begin position="652"/>
        <end position="656"/>
    </location>
</feature>
<feature type="region of interest" description="Disordered" evidence="6">
    <location>
        <begin position="115"/>
        <end position="174"/>
    </location>
</feature>
<comment type="caution">
    <text evidence="5">Lacks conserved residue(s) required for the propagation of feature annotation.</text>
</comment>
<evidence type="ECO:0000256" key="6">
    <source>
        <dbReference type="SAM" id="MobiDB-lite"/>
    </source>
</evidence>
<reference evidence="8" key="1">
    <citation type="submission" date="2021-12" db="EMBL/GenBank/DDBJ databases">
        <title>Curvularia clavata genome.</title>
        <authorList>
            <person name="Cao Y."/>
        </authorList>
    </citation>
    <scope>NUCLEOTIDE SEQUENCE</scope>
    <source>
        <strain evidence="8">Yc1106</strain>
    </source>
</reference>
<feature type="compositionally biased region" description="Acidic residues" evidence="6">
    <location>
        <begin position="1068"/>
        <end position="1080"/>
    </location>
</feature>
<feature type="compositionally biased region" description="Basic and acidic residues" evidence="6">
    <location>
        <begin position="10"/>
        <end position="31"/>
    </location>
</feature>
<sequence length="1225" mass="136512">MVKKITYSRRQPEKRQSPHDFDLARDNDNSRKRPRTLDSLQQGKGSSVSKRGLFSGPVSIPDDADYLPLPKNGNKHSVFDKVLSNGTCQPAKPDEDRMRSDRQLFAEIAKIGQKSRELNHQKSKRYLPTPPAEVQKKGYDEGHEDEDLLPLNGHADTSKLMTPKTSSTPSTRTSQLFERVIKKVTPKEPYQPRAYKAAETAAPRKTIDGSPLSRKSREKQLWTANQASSQFLQLPQNVRELIYRYTLGGRTINIEYETYRITMEPTMPKVARQVVPIFKYHCTVLDGKKSPYPIAAKPWIKTYKTFGLLNNVCRQLYVETAALPYQLNTMCFGSHHIMVNFLLIERRLSRGQLDAFTELLVPDELPGSNMLTLLRNLEKVHLFYGDRETPSGWYHVERKEGEQPRLRPGLTRRGSSRLHIRGGQNGHKALKKSKSHAGLLGPLAHLARNPVGSLVGILGHGHVPAPEAGTADAARRQVLYLRMKDAETYDEWKLAATELDILEGNEAWKEHDETLEYNADLVAARLKELDDARMSCDVKRMLFLIRTTLTRGLGDMGDLRLYKHSHIGTKRLIERYIESAQQTLAALLSVSEKQGHQCAVEPRRLVDQLLQTRQSFGRSALLLSGGGTLGMNHIGVVKALWEARLLPRIISGASAGSIVCAVLCTKTDAEIPDILHEFCYGDLNVFENPDQPDGILGKAMRMMKSGVLFDISHLARVMRNLLGDLTFQEAYNRTRRILNIPVSTSSLYELPRLLNYITAPNVMIWCTSCSVPLVYKKASLIAKDPKTGLEIPWDPNPDATWIDGSVDNDLPMTRLSELFNVNHFIVSQVNPHVVPFLAKEEELAPGEAPQDLGAGPSWLSVSASLCKGEVMHRLQQMADTGLFPNLATKGKSILSQRYSGDINIFPKVSYADFPRVLTNPTTEYMIGCLLTGQRATWPKLSRIQNHVAIELALDDTIQKLKGQLVFTSPPNEPKIRRTSSQDTNISQRQRAGSMHKSTRFQVVTQPPSPVLRKSAPTTPFLSRSQLRASLQPLSAKKMNGANPQSQSTHNLNTDAIQLDPASSTNDTSDQDYFADPDSDLTDGVSSPSPPTSPNFQGPMLWPSTPQAVMRPAPQPVSRRTPSPPPSPLRRRTGTMFHLTMTSATSQSAAGNEPSSPELRYKRLFHPPGPATPDISVGPPQLEPEFVWPTPSPATSRPSSRRNSVTGLPLDPSGTRAMLMRKKNCM</sequence>
<dbReference type="InterPro" id="IPR002641">
    <property type="entry name" value="PNPLA_dom"/>
</dbReference>
<keyword evidence="9" id="KW-1185">Reference proteome</keyword>
<feature type="active site" description="Proton acceptor" evidence="5">
    <location>
        <position position="803"/>
    </location>
</feature>
<feature type="active site" description="Nucleophile" evidence="5">
    <location>
        <position position="654"/>
    </location>
</feature>
<dbReference type="PROSITE" id="PS51635">
    <property type="entry name" value="PNPLA"/>
    <property type="match status" value="1"/>
</dbReference>
<name>A0A9Q8ZIK5_CURCL</name>
<keyword evidence="2 5" id="KW-0378">Hydrolase</keyword>
<protein>
    <recommendedName>
        <fullName evidence="7">PNPLA domain-containing protein</fullName>
    </recommendedName>
</protein>
<evidence type="ECO:0000256" key="2">
    <source>
        <dbReference type="ARBA" id="ARBA00022801"/>
    </source>
</evidence>
<dbReference type="InterPro" id="IPR016035">
    <property type="entry name" value="Acyl_Trfase/lysoPLipase"/>
</dbReference>
<feature type="short sequence motif" description="GXGXXG" evidence="5">
    <location>
        <begin position="625"/>
        <end position="630"/>
    </location>
</feature>
<dbReference type="Pfam" id="PF01734">
    <property type="entry name" value="Patatin"/>
    <property type="match status" value="1"/>
</dbReference>
<evidence type="ECO:0000313" key="9">
    <source>
        <dbReference type="Proteomes" id="UP001056012"/>
    </source>
</evidence>